<evidence type="ECO:0000313" key="4">
    <source>
        <dbReference type="Proteomes" id="UP000032304"/>
    </source>
</evidence>
<dbReference type="InterPro" id="IPR044730">
    <property type="entry name" value="RNase_H-like_dom_plant"/>
</dbReference>
<dbReference type="AlphaFoldDB" id="A0A0D2U1I4"/>
<evidence type="ECO:0000256" key="1">
    <source>
        <dbReference type="SAM" id="MobiDB-lite"/>
    </source>
</evidence>
<dbReference type="InterPro" id="IPR002156">
    <property type="entry name" value="RNaseH_domain"/>
</dbReference>
<dbReference type="Pfam" id="PF13456">
    <property type="entry name" value="RVT_3"/>
    <property type="match status" value="1"/>
</dbReference>
<dbReference type="GO" id="GO:0004523">
    <property type="term" value="F:RNA-DNA hybrid ribonuclease activity"/>
    <property type="evidence" value="ECO:0007669"/>
    <property type="project" value="InterPro"/>
</dbReference>
<dbReference type="GO" id="GO:0003676">
    <property type="term" value="F:nucleic acid binding"/>
    <property type="evidence" value="ECO:0007669"/>
    <property type="project" value="InterPro"/>
</dbReference>
<name>A0A0D2U1I4_GOSRA</name>
<organism evidence="3 4">
    <name type="scientific">Gossypium raimondii</name>
    <name type="common">Peruvian cotton</name>
    <name type="synonym">Gossypium klotzschianum subsp. raimondii</name>
    <dbReference type="NCBI Taxonomy" id="29730"/>
    <lineage>
        <taxon>Eukaryota</taxon>
        <taxon>Viridiplantae</taxon>
        <taxon>Streptophyta</taxon>
        <taxon>Embryophyta</taxon>
        <taxon>Tracheophyta</taxon>
        <taxon>Spermatophyta</taxon>
        <taxon>Magnoliopsida</taxon>
        <taxon>eudicotyledons</taxon>
        <taxon>Gunneridae</taxon>
        <taxon>Pentapetalae</taxon>
        <taxon>rosids</taxon>
        <taxon>malvids</taxon>
        <taxon>Malvales</taxon>
        <taxon>Malvaceae</taxon>
        <taxon>Malvoideae</taxon>
        <taxon>Gossypium</taxon>
    </lineage>
</organism>
<proteinExistence type="predicted"/>
<sequence length="144" mass="15996">MPMNRLGRVENKNKFIDTHRNGSWLWEYTRNMGCCSLLEAELWLILDGLNLLWIQGFRRVEIVSDSAAAIRIRLDESAAKQSISHNSSSLESAKEGQDTSHCPGSQCVWPKQAAEPPPAALRSILCKDGTGTVGDRLKSLPSFI</sequence>
<dbReference type="CDD" id="cd06222">
    <property type="entry name" value="RNase_H_like"/>
    <property type="match status" value="1"/>
</dbReference>
<gene>
    <name evidence="3" type="ORF">B456_009G378700</name>
</gene>
<dbReference type="EMBL" id="CM001748">
    <property type="protein sequence ID" value="KJB61761.1"/>
    <property type="molecule type" value="Genomic_DNA"/>
</dbReference>
<feature type="region of interest" description="Disordered" evidence="1">
    <location>
        <begin position="79"/>
        <end position="109"/>
    </location>
</feature>
<accession>A0A0D2U1I4</accession>
<dbReference type="Gramene" id="KJB61761">
    <property type="protein sequence ID" value="KJB61761"/>
    <property type="gene ID" value="B456_009G378700"/>
</dbReference>
<dbReference type="Proteomes" id="UP000032304">
    <property type="component" value="Chromosome 9"/>
</dbReference>
<reference evidence="3 4" key="1">
    <citation type="journal article" date="2012" name="Nature">
        <title>Repeated polyploidization of Gossypium genomes and the evolution of spinnable cotton fibres.</title>
        <authorList>
            <person name="Paterson A.H."/>
            <person name="Wendel J.F."/>
            <person name="Gundlach H."/>
            <person name="Guo H."/>
            <person name="Jenkins J."/>
            <person name="Jin D."/>
            <person name="Llewellyn D."/>
            <person name="Showmaker K.C."/>
            <person name="Shu S."/>
            <person name="Udall J."/>
            <person name="Yoo M.J."/>
            <person name="Byers R."/>
            <person name="Chen W."/>
            <person name="Doron-Faigenboim A."/>
            <person name="Duke M.V."/>
            <person name="Gong L."/>
            <person name="Grimwood J."/>
            <person name="Grover C."/>
            <person name="Grupp K."/>
            <person name="Hu G."/>
            <person name="Lee T.H."/>
            <person name="Li J."/>
            <person name="Lin L."/>
            <person name="Liu T."/>
            <person name="Marler B.S."/>
            <person name="Page J.T."/>
            <person name="Roberts A.W."/>
            <person name="Romanel E."/>
            <person name="Sanders W.S."/>
            <person name="Szadkowski E."/>
            <person name="Tan X."/>
            <person name="Tang H."/>
            <person name="Xu C."/>
            <person name="Wang J."/>
            <person name="Wang Z."/>
            <person name="Zhang D."/>
            <person name="Zhang L."/>
            <person name="Ashrafi H."/>
            <person name="Bedon F."/>
            <person name="Bowers J.E."/>
            <person name="Brubaker C.L."/>
            <person name="Chee P.W."/>
            <person name="Das S."/>
            <person name="Gingle A.R."/>
            <person name="Haigler C.H."/>
            <person name="Harker D."/>
            <person name="Hoffmann L.V."/>
            <person name="Hovav R."/>
            <person name="Jones D.C."/>
            <person name="Lemke C."/>
            <person name="Mansoor S."/>
            <person name="ur Rahman M."/>
            <person name="Rainville L.N."/>
            <person name="Rambani A."/>
            <person name="Reddy U.K."/>
            <person name="Rong J.K."/>
            <person name="Saranga Y."/>
            <person name="Scheffler B.E."/>
            <person name="Scheffler J.A."/>
            <person name="Stelly D.M."/>
            <person name="Triplett B.A."/>
            <person name="Van Deynze A."/>
            <person name="Vaslin M.F."/>
            <person name="Waghmare V.N."/>
            <person name="Walford S.A."/>
            <person name="Wright R.J."/>
            <person name="Zaki E.A."/>
            <person name="Zhang T."/>
            <person name="Dennis E.S."/>
            <person name="Mayer K.F."/>
            <person name="Peterson D.G."/>
            <person name="Rokhsar D.S."/>
            <person name="Wang X."/>
            <person name="Schmutz J."/>
        </authorList>
    </citation>
    <scope>NUCLEOTIDE SEQUENCE [LARGE SCALE GENOMIC DNA]</scope>
</reference>
<feature type="compositionally biased region" description="Polar residues" evidence="1">
    <location>
        <begin position="79"/>
        <end position="91"/>
    </location>
</feature>
<evidence type="ECO:0000313" key="3">
    <source>
        <dbReference type="EMBL" id="KJB61761.1"/>
    </source>
</evidence>
<protein>
    <recommendedName>
        <fullName evidence="2">RNase H type-1 domain-containing protein</fullName>
    </recommendedName>
</protein>
<feature type="domain" description="RNase H type-1" evidence="2">
    <location>
        <begin position="20"/>
        <end position="82"/>
    </location>
</feature>
<keyword evidence="4" id="KW-1185">Reference proteome</keyword>
<evidence type="ECO:0000259" key="2">
    <source>
        <dbReference type="Pfam" id="PF13456"/>
    </source>
</evidence>